<comment type="caution">
    <text evidence="2">The sequence shown here is derived from an EMBL/GenBank/DDBJ whole genome shotgun (WGS) entry which is preliminary data.</text>
</comment>
<keyword evidence="3" id="KW-1185">Reference proteome</keyword>
<gene>
    <name evidence="2" type="ORF">HHU08_11490</name>
</gene>
<feature type="transmembrane region" description="Helical" evidence="1">
    <location>
        <begin position="76"/>
        <end position="97"/>
    </location>
</feature>
<evidence type="ECO:0000313" key="2">
    <source>
        <dbReference type="EMBL" id="NMO77618.1"/>
    </source>
</evidence>
<dbReference type="EMBL" id="JABBPK010000001">
    <property type="protein sequence ID" value="NMO77618.1"/>
    <property type="molecule type" value="Genomic_DNA"/>
</dbReference>
<organism evidence="2 3">
    <name type="scientific">Niallia alba</name>
    <dbReference type="NCBI Taxonomy" id="2729105"/>
    <lineage>
        <taxon>Bacteria</taxon>
        <taxon>Bacillati</taxon>
        <taxon>Bacillota</taxon>
        <taxon>Bacilli</taxon>
        <taxon>Bacillales</taxon>
        <taxon>Bacillaceae</taxon>
        <taxon>Niallia</taxon>
    </lineage>
</organism>
<keyword evidence="1" id="KW-0812">Transmembrane</keyword>
<evidence type="ECO:0000313" key="3">
    <source>
        <dbReference type="Proteomes" id="UP000588491"/>
    </source>
</evidence>
<dbReference type="RefSeq" id="WP_016205145.1">
    <property type="nucleotide sequence ID" value="NZ_JABBPK010000001.1"/>
</dbReference>
<evidence type="ECO:0000256" key="1">
    <source>
        <dbReference type="SAM" id="Phobius"/>
    </source>
</evidence>
<protein>
    <submittedName>
        <fullName evidence="2">Uncharacterized protein</fullName>
    </submittedName>
</protein>
<name>A0A7Y0K856_9BACI</name>
<keyword evidence="1" id="KW-1133">Transmembrane helix</keyword>
<proteinExistence type="predicted"/>
<sequence length="100" mass="11737">MINTESIYMSAKKFRFSFTHLFLTLLLFSTSFTSFENAFSKTFAFLLIVNVTSFTNEYLVIQYFEKNSEKKSNKKYANFVAVQVLLTVIMFVVYKFMILA</sequence>
<feature type="transmembrane region" description="Helical" evidence="1">
    <location>
        <begin position="43"/>
        <end position="64"/>
    </location>
</feature>
<keyword evidence="1" id="KW-0472">Membrane</keyword>
<dbReference type="Proteomes" id="UP000588491">
    <property type="component" value="Unassembled WGS sequence"/>
</dbReference>
<accession>A0A7Y0K856</accession>
<reference evidence="2 3" key="1">
    <citation type="submission" date="2020-04" db="EMBL/GenBank/DDBJ databases">
        <title>Bacillus sp. UniB3 isolated from commercial digestive syrup.</title>
        <authorList>
            <person name="Thorat V."/>
            <person name="Kirdat K."/>
            <person name="Tiwarekar B."/>
            <person name="Yadav A."/>
        </authorList>
    </citation>
    <scope>NUCLEOTIDE SEQUENCE [LARGE SCALE GENOMIC DNA]</scope>
    <source>
        <strain evidence="2 3">UniB3</strain>
    </source>
</reference>
<dbReference type="AlphaFoldDB" id="A0A7Y0K856"/>